<dbReference type="EMBL" id="JBHTMM010000149">
    <property type="protein sequence ID" value="MFD1312965.1"/>
    <property type="molecule type" value="Genomic_DNA"/>
</dbReference>
<keyword evidence="3" id="KW-1185">Reference proteome</keyword>
<evidence type="ECO:0000313" key="3">
    <source>
        <dbReference type="Proteomes" id="UP001597058"/>
    </source>
</evidence>
<feature type="transmembrane region" description="Helical" evidence="1">
    <location>
        <begin position="6"/>
        <end position="32"/>
    </location>
</feature>
<sequence>MVCRPILLWIVILSALATAFLVGVVLGITWMWRVLAPPFRSPTEAARQPADAREYREAA</sequence>
<evidence type="ECO:0000256" key="1">
    <source>
        <dbReference type="SAM" id="Phobius"/>
    </source>
</evidence>
<evidence type="ECO:0000313" key="2">
    <source>
        <dbReference type="EMBL" id="MFD1312965.1"/>
    </source>
</evidence>
<name>A0ABW3XUZ6_9ACTN</name>
<gene>
    <name evidence="2" type="ORF">ACFQ5X_45390</name>
</gene>
<comment type="caution">
    <text evidence="2">The sequence shown here is derived from an EMBL/GenBank/DDBJ whole genome shotgun (WGS) entry which is preliminary data.</text>
</comment>
<protein>
    <recommendedName>
        <fullName evidence="4">Secreted protein</fullName>
    </recommendedName>
</protein>
<dbReference type="RefSeq" id="WP_381330978.1">
    <property type="nucleotide sequence ID" value="NZ_JBHTMM010000149.1"/>
</dbReference>
<keyword evidence="1" id="KW-0812">Transmembrane</keyword>
<organism evidence="2 3">
    <name type="scientific">Streptomyces kaempferi</name>
    <dbReference type="NCBI Taxonomy" id="333725"/>
    <lineage>
        <taxon>Bacteria</taxon>
        <taxon>Bacillati</taxon>
        <taxon>Actinomycetota</taxon>
        <taxon>Actinomycetes</taxon>
        <taxon>Kitasatosporales</taxon>
        <taxon>Streptomycetaceae</taxon>
        <taxon>Streptomyces</taxon>
    </lineage>
</organism>
<accession>A0ABW3XUZ6</accession>
<proteinExistence type="predicted"/>
<evidence type="ECO:0008006" key="4">
    <source>
        <dbReference type="Google" id="ProtNLM"/>
    </source>
</evidence>
<keyword evidence="1" id="KW-1133">Transmembrane helix</keyword>
<reference evidence="3" key="1">
    <citation type="journal article" date="2019" name="Int. J. Syst. Evol. Microbiol.">
        <title>The Global Catalogue of Microorganisms (GCM) 10K type strain sequencing project: providing services to taxonomists for standard genome sequencing and annotation.</title>
        <authorList>
            <consortium name="The Broad Institute Genomics Platform"/>
            <consortium name="The Broad Institute Genome Sequencing Center for Infectious Disease"/>
            <person name="Wu L."/>
            <person name="Ma J."/>
        </authorList>
    </citation>
    <scope>NUCLEOTIDE SEQUENCE [LARGE SCALE GENOMIC DNA]</scope>
    <source>
        <strain evidence="3">CGMCC 4.7020</strain>
    </source>
</reference>
<keyword evidence="1" id="KW-0472">Membrane</keyword>
<dbReference type="Proteomes" id="UP001597058">
    <property type="component" value="Unassembled WGS sequence"/>
</dbReference>